<proteinExistence type="predicted"/>
<protein>
    <recommendedName>
        <fullName evidence="1">Heterokaryon incompatibility domain-containing protein</fullName>
    </recommendedName>
</protein>
<evidence type="ECO:0000313" key="3">
    <source>
        <dbReference type="Proteomes" id="UP000028524"/>
    </source>
</evidence>
<dbReference type="EMBL" id="KL659956">
    <property type="protein sequence ID" value="KFA68184.1"/>
    <property type="molecule type" value="Genomic_DNA"/>
</dbReference>
<dbReference type="InParanoid" id="A0A084QW49"/>
<accession>A0A084QW49</accession>
<dbReference type="Proteomes" id="UP000028524">
    <property type="component" value="Unassembled WGS sequence"/>
</dbReference>
<keyword evidence="3" id="KW-1185">Reference proteome</keyword>
<evidence type="ECO:0000259" key="1">
    <source>
        <dbReference type="Pfam" id="PF06985"/>
    </source>
</evidence>
<dbReference type="OMA" id="NSARIDW"/>
<name>A0A084QW49_STAC4</name>
<evidence type="ECO:0000313" key="2">
    <source>
        <dbReference type="EMBL" id="KFA68184.1"/>
    </source>
</evidence>
<dbReference type="OrthoDB" id="2157530at2759"/>
<feature type="domain" description="Heterokaryon incompatibility" evidence="1">
    <location>
        <begin position="48"/>
        <end position="211"/>
    </location>
</feature>
<dbReference type="InterPro" id="IPR052895">
    <property type="entry name" value="HetReg/Transcr_Mod"/>
</dbReference>
<organism evidence="2 3">
    <name type="scientific">Stachybotrys chlorohalonatus (strain IBT 40285)</name>
    <dbReference type="NCBI Taxonomy" id="1283841"/>
    <lineage>
        <taxon>Eukaryota</taxon>
        <taxon>Fungi</taxon>
        <taxon>Dikarya</taxon>
        <taxon>Ascomycota</taxon>
        <taxon>Pezizomycotina</taxon>
        <taxon>Sordariomycetes</taxon>
        <taxon>Hypocreomycetidae</taxon>
        <taxon>Hypocreales</taxon>
        <taxon>Stachybotryaceae</taxon>
        <taxon>Stachybotrys</taxon>
    </lineage>
</organism>
<dbReference type="PANTHER" id="PTHR24148">
    <property type="entry name" value="ANKYRIN REPEAT DOMAIN-CONTAINING PROTEIN 39 HOMOLOG-RELATED"/>
    <property type="match status" value="1"/>
</dbReference>
<dbReference type="InterPro" id="IPR010730">
    <property type="entry name" value="HET"/>
</dbReference>
<reference evidence="2 3" key="1">
    <citation type="journal article" date="2014" name="BMC Genomics">
        <title>Comparative genome sequencing reveals chemotype-specific gene clusters in the toxigenic black mold Stachybotrys.</title>
        <authorList>
            <person name="Semeiks J."/>
            <person name="Borek D."/>
            <person name="Otwinowski Z."/>
            <person name="Grishin N.V."/>
        </authorList>
    </citation>
    <scope>NUCLEOTIDE SEQUENCE [LARGE SCALE GENOMIC DNA]</scope>
    <source>
        <strain evidence="2 3">IBT 40285</strain>
    </source>
</reference>
<dbReference type="PANTHER" id="PTHR24148:SF64">
    <property type="entry name" value="HETEROKARYON INCOMPATIBILITY DOMAIN-CONTAINING PROTEIN"/>
    <property type="match status" value="1"/>
</dbReference>
<dbReference type="HOGENOM" id="CLU_004184_7_3_1"/>
<dbReference type="Pfam" id="PF26639">
    <property type="entry name" value="Het-6_barrel"/>
    <property type="match status" value="1"/>
</dbReference>
<gene>
    <name evidence="2" type="ORF">S40285_09142</name>
</gene>
<sequence length="625" mass="71701">MSQTPPARLYHPLQTPSYIRLLQLHPGNTDDAISTSLCEWHLHDAPLYEALSYAWGDPFDTRSIGCQEISIQITSSLYGALLHLRLLDEPRYLWIDALCINQNDLEERGQQVRIMHLIYRFCKICLVWLGPSDEHSATALKIIGDLATLIAKRHLIDVNELDSHLENNGRDLTLTRTIGFSGLPSPDSRDWGSLHHFFSRPWFSRAWVLQEVYSSPRALFICGVQNATFSSVYHAADWALTNSARIDWRLNWDLVKHYTTSNCANVLRMSSDKMSAQSLTLEGLLDACKEFKTSEPRDKVFALMNLPAFQKEYPDLNPDYRMPVVDLYMDVTLHAIRRNASLSMLTYVDRNLENPDEEFPSWVPRWHRANYSLNNSSMWYWYYSTGIFELAPPFSAELRPGRILRLSGFQFDVVEDFSIIDRSNYLDTPPTKPTFDNKTAWKPYETPNTGPYQSKPEVVKAYAMTLTAMCRESNGVFALHCAPENEPHHVSDFVGWLQWLRNNDGNKNNHYPPGLYSQDKPFLTDTDDEEALEYAYHYNLMFGSYVLKRRLLRTKKGYLGIGSYSPQTGDVVCVMYGGRVPLILRPRPDDGFDLVGDAYIHGIMHGEALDLIKAGEANTRTFDIY</sequence>
<dbReference type="Pfam" id="PF06985">
    <property type="entry name" value="HET"/>
    <property type="match status" value="1"/>
</dbReference>
<dbReference type="AlphaFoldDB" id="A0A084QW49"/>